<dbReference type="CDD" id="cd15831">
    <property type="entry name" value="BTAD"/>
    <property type="match status" value="1"/>
</dbReference>
<dbReference type="InterPro" id="IPR051677">
    <property type="entry name" value="AfsR-DnrI-RedD_regulator"/>
</dbReference>
<comment type="similarity">
    <text evidence="1">Belongs to the AfsR/DnrI/RedD regulatory family.</text>
</comment>
<evidence type="ECO:0000256" key="2">
    <source>
        <dbReference type="ARBA" id="ARBA00023012"/>
    </source>
</evidence>
<name>A0A561UAB5_9ACTN</name>
<dbReference type="SMART" id="SM01043">
    <property type="entry name" value="BTAD"/>
    <property type="match status" value="1"/>
</dbReference>
<dbReference type="OrthoDB" id="134712at2"/>
<feature type="domain" description="OmpR/PhoB-type" evidence="7">
    <location>
        <begin position="1"/>
        <end position="100"/>
    </location>
</feature>
<evidence type="ECO:0000313" key="9">
    <source>
        <dbReference type="Proteomes" id="UP000317940"/>
    </source>
</evidence>
<dbReference type="Pfam" id="PF03704">
    <property type="entry name" value="BTAD"/>
    <property type="match status" value="1"/>
</dbReference>
<evidence type="ECO:0000256" key="3">
    <source>
        <dbReference type="ARBA" id="ARBA00023015"/>
    </source>
</evidence>
<comment type="caution">
    <text evidence="8">The sequence shown here is derived from an EMBL/GenBank/DDBJ whole genome shotgun (WGS) entry which is preliminary data.</text>
</comment>
<dbReference type="GO" id="GO:0000160">
    <property type="term" value="P:phosphorelay signal transduction system"/>
    <property type="evidence" value="ECO:0007669"/>
    <property type="project" value="UniProtKB-KW"/>
</dbReference>
<dbReference type="PANTHER" id="PTHR35807">
    <property type="entry name" value="TRANSCRIPTIONAL REGULATOR REDD-RELATED"/>
    <property type="match status" value="1"/>
</dbReference>
<dbReference type="EMBL" id="VIWT01000001">
    <property type="protein sequence ID" value="TWF96294.1"/>
    <property type="molecule type" value="Genomic_DNA"/>
</dbReference>
<dbReference type="InterPro" id="IPR001867">
    <property type="entry name" value="OmpR/PhoB-type_DNA-bd"/>
</dbReference>
<evidence type="ECO:0000256" key="5">
    <source>
        <dbReference type="ARBA" id="ARBA00023163"/>
    </source>
</evidence>
<dbReference type="SMART" id="SM00862">
    <property type="entry name" value="Trans_reg_C"/>
    <property type="match status" value="1"/>
</dbReference>
<feature type="DNA-binding region" description="OmpR/PhoB-type" evidence="6">
    <location>
        <begin position="1"/>
        <end position="100"/>
    </location>
</feature>
<sequence length="649" mass="68472">MSQVGFGVLGPVAAWDGAGGALALKGPRHREVLGRLLVARRRVVPVGTLVADLWTEPPAGAAGAVQTFVAALRRVLEPDRPPRAPAALLVTDGPGYALRAASEAVDAWRFEAAVGAAERLPPERAAVLLAEALGWWRGPAYAEFADRRWARAERSRLLELRLLAVERLAGARLALGAAELAVPELEAHLTEHPGREQAWRLLALAVHRTGRQGDALAVLRRARRTLAEQLGLDPGPELRRLEARMLAQDPGLADPAPGPEAIWQRAAAAYDRAVPEGSPARLESTVALLRGLAVTGADGLDAARQHRLAVVTAAEALGDPELTARVIGAFDVPALWPRGDDPAQARQVVAAAERTLAALPPGAAHDPARARLLATVAVESRGTRSPRGAAAAWQAEEIARRLDDPALLAFALNGVFLHCCDRAGSAAQRRRTGAELVALAQRHQLASFEVLGRLILLQARCSTGEFDAADREAEAVDRLADRHGRPLARVFTAGYRALRAAATGRSDEAADAYRALAPRLAGAAMPGVAAGLVPLALLGLRLRPGAPRPAVDRTADWGPYRPWLEPLLLLDAGRAPAARAALRALPEPDPGLLYEALCCLEIAGAAELADQPALERARDRLRPAAGELAGAGSGFLSFGAVDEWLAVGC</sequence>
<dbReference type="InterPro" id="IPR036388">
    <property type="entry name" value="WH-like_DNA-bd_sf"/>
</dbReference>
<dbReference type="Proteomes" id="UP000317940">
    <property type="component" value="Unassembled WGS sequence"/>
</dbReference>
<gene>
    <name evidence="8" type="ORF">FHX73_1158</name>
</gene>
<dbReference type="GO" id="GO:0006355">
    <property type="term" value="P:regulation of DNA-templated transcription"/>
    <property type="evidence" value="ECO:0007669"/>
    <property type="project" value="InterPro"/>
</dbReference>
<keyword evidence="4 6" id="KW-0238">DNA-binding</keyword>
<proteinExistence type="inferred from homology"/>
<keyword evidence="2" id="KW-0902">Two-component regulatory system</keyword>
<dbReference type="InterPro" id="IPR016032">
    <property type="entry name" value="Sig_transdc_resp-reg_C-effctor"/>
</dbReference>
<dbReference type="PANTHER" id="PTHR35807:SF1">
    <property type="entry name" value="TRANSCRIPTIONAL REGULATOR REDD"/>
    <property type="match status" value="1"/>
</dbReference>
<evidence type="ECO:0000313" key="8">
    <source>
        <dbReference type="EMBL" id="TWF96294.1"/>
    </source>
</evidence>
<dbReference type="Gene3D" id="1.10.10.10">
    <property type="entry name" value="Winged helix-like DNA-binding domain superfamily/Winged helix DNA-binding domain"/>
    <property type="match status" value="1"/>
</dbReference>
<dbReference type="GO" id="GO:0003677">
    <property type="term" value="F:DNA binding"/>
    <property type="evidence" value="ECO:0007669"/>
    <property type="project" value="UniProtKB-UniRule"/>
</dbReference>
<evidence type="ECO:0000256" key="1">
    <source>
        <dbReference type="ARBA" id="ARBA00005820"/>
    </source>
</evidence>
<dbReference type="SUPFAM" id="SSF48452">
    <property type="entry name" value="TPR-like"/>
    <property type="match status" value="1"/>
</dbReference>
<evidence type="ECO:0000259" key="7">
    <source>
        <dbReference type="PROSITE" id="PS51755"/>
    </source>
</evidence>
<dbReference type="SUPFAM" id="SSF46894">
    <property type="entry name" value="C-terminal effector domain of the bipartite response regulators"/>
    <property type="match status" value="1"/>
</dbReference>
<organism evidence="8 9">
    <name type="scientific">Kitasatospora viridis</name>
    <dbReference type="NCBI Taxonomy" id="281105"/>
    <lineage>
        <taxon>Bacteria</taxon>
        <taxon>Bacillati</taxon>
        <taxon>Actinomycetota</taxon>
        <taxon>Actinomycetes</taxon>
        <taxon>Kitasatosporales</taxon>
        <taxon>Streptomycetaceae</taxon>
        <taxon>Kitasatospora</taxon>
    </lineage>
</organism>
<dbReference type="Pfam" id="PF00486">
    <property type="entry name" value="Trans_reg_C"/>
    <property type="match status" value="1"/>
</dbReference>
<dbReference type="AlphaFoldDB" id="A0A561UAB5"/>
<dbReference type="InterPro" id="IPR011990">
    <property type="entry name" value="TPR-like_helical_dom_sf"/>
</dbReference>
<dbReference type="Gene3D" id="1.25.40.10">
    <property type="entry name" value="Tetratricopeptide repeat domain"/>
    <property type="match status" value="1"/>
</dbReference>
<dbReference type="PROSITE" id="PS51755">
    <property type="entry name" value="OMPR_PHOB"/>
    <property type="match status" value="1"/>
</dbReference>
<keyword evidence="5" id="KW-0804">Transcription</keyword>
<evidence type="ECO:0000256" key="6">
    <source>
        <dbReference type="PROSITE-ProRule" id="PRU01091"/>
    </source>
</evidence>
<dbReference type="RefSeq" id="WP_145902675.1">
    <property type="nucleotide sequence ID" value="NZ_BAAAMZ010000020.1"/>
</dbReference>
<dbReference type="InterPro" id="IPR005158">
    <property type="entry name" value="BTAD"/>
</dbReference>
<keyword evidence="3" id="KW-0805">Transcription regulation</keyword>
<protein>
    <submittedName>
        <fullName evidence="8">DNA-binding SARP family transcriptional activator</fullName>
    </submittedName>
</protein>
<keyword evidence="9" id="KW-1185">Reference proteome</keyword>
<reference evidence="8 9" key="1">
    <citation type="submission" date="2019-06" db="EMBL/GenBank/DDBJ databases">
        <title>Sequencing the genomes of 1000 actinobacteria strains.</title>
        <authorList>
            <person name="Klenk H.-P."/>
        </authorList>
    </citation>
    <scope>NUCLEOTIDE SEQUENCE [LARGE SCALE GENOMIC DNA]</scope>
    <source>
        <strain evidence="8 9">DSM 44826</strain>
    </source>
</reference>
<accession>A0A561UAB5</accession>
<evidence type="ECO:0000256" key="4">
    <source>
        <dbReference type="ARBA" id="ARBA00023125"/>
    </source>
</evidence>